<dbReference type="RefSeq" id="WP_241038647.1">
    <property type="nucleotide sequence ID" value="NZ_BAAAJF010000012.1"/>
</dbReference>
<keyword evidence="3" id="KW-1185">Reference proteome</keyword>
<evidence type="ECO:0000313" key="3">
    <source>
        <dbReference type="Proteomes" id="UP001299970"/>
    </source>
</evidence>
<reference evidence="2 3" key="1">
    <citation type="submission" date="2022-03" db="EMBL/GenBank/DDBJ databases">
        <title>Pseudonocardia alaer sp. nov., a novel actinomycete isolated from reed forest soil.</title>
        <authorList>
            <person name="Wang L."/>
        </authorList>
    </citation>
    <scope>NUCLEOTIDE SEQUENCE [LARGE SCALE GENOMIC DNA]</scope>
    <source>
        <strain evidence="2 3">Y-16303</strain>
    </source>
</reference>
<organism evidence="2 3">
    <name type="scientific">Pseudonocardia alaniniphila</name>
    <dbReference type="NCBI Taxonomy" id="75291"/>
    <lineage>
        <taxon>Bacteria</taxon>
        <taxon>Bacillati</taxon>
        <taxon>Actinomycetota</taxon>
        <taxon>Actinomycetes</taxon>
        <taxon>Pseudonocardiales</taxon>
        <taxon>Pseudonocardiaceae</taxon>
        <taxon>Pseudonocardia</taxon>
    </lineage>
</organism>
<feature type="region of interest" description="Disordered" evidence="1">
    <location>
        <begin position="73"/>
        <end position="113"/>
    </location>
</feature>
<name>A0ABS9THL4_9PSEU</name>
<comment type="caution">
    <text evidence="2">The sequence shown here is derived from an EMBL/GenBank/DDBJ whole genome shotgun (WGS) entry which is preliminary data.</text>
</comment>
<protein>
    <recommendedName>
        <fullName evidence="4">Zinc finger protein</fullName>
    </recommendedName>
</protein>
<feature type="compositionally biased region" description="Basic and acidic residues" evidence="1">
    <location>
        <begin position="73"/>
        <end position="82"/>
    </location>
</feature>
<dbReference type="Proteomes" id="UP001299970">
    <property type="component" value="Unassembled WGS sequence"/>
</dbReference>
<evidence type="ECO:0000313" key="2">
    <source>
        <dbReference type="EMBL" id="MCH6168002.1"/>
    </source>
</evidence>
<evidence type="ECO:0008006" key="4">
    <source>
        <dbReference type="Google" id="ProtNLM"/>
    </source>
</evidence>
<dbReference type="EMBL" id="JAKXMK010000016">
    <property type="protein sequence ID" value="MCH6168002.1"/>
    <property type="molecule type" value="Genomic_DNA"/>
</dbReference>
<accession>A0ABS9THL4</accession>
<sequence>MSESDPHIHVQSDLGADAAARNKIASMFGLASDLPSVVTTGCELRVPRAMTSPLPARVTCLACREHAHRQHLRSAEQLERLSRTPGMNVSSAQAQQAADRHRDLAARFSGIDT</sequence>
<proteinExistence type="predicted"/>
<gene>
    <name evidence="2" type="ORF">MMF94_20125</name>
</gene>
<evidence type="ECO:0000256" key="1">
    <source>
        <dbReference type="SAM" id="MobiDB-lite"/>
    </source>
</evidence>